<dbReference type="AlphaFoldDB" id="A0A1Q6F4G0"/>
<dbReference type="STRING" id="28117.BHV66_08665"/>
<dbReference type="EMBL" id="MNQH01000033">
    <property type="protein sequence ID" value="OKY93706.1"/>
    <property type="molecule type" value="Genomic_DNA"/>
</dbReference>
<keyword evidence="1" id="KW-0812">Transmembrane</keyword>
<accession>A0A1Q6F4G0</accession>
<organism evidence="2 3">
    <name type="scientific">Alistipes putredinis</name>
    <dbReference type="NCBI Taxonomy" id="28117"/>
    <lineage>
        <taxon>Bacteria</taxon>
        <taxon>Pseudomonadati</taxon>
        <taxon>Bacteroidota</taxon>
        <taxon>Bacteroidia</taxon>
        <taxon>Bacteroidales</taxon>
        <taxon>Rikenellaceae</taxon>
        <taxon>Alistipes</taxon>
    </lineage>
</organism>
<proteinExistence type="predicted"/>
<reference evidence="2 3" key="1">
    <citation type="journal article" date="2016" name="Nat. Biotechnol.">
        <title>Measurement of bacterial replication rates in microbial communities.</title>
        <authorList>
            <person name="Brown C.T."/>
            <person name="Olm M.R."/>
            <person name="Thomas B.C."/>
            <person name="Banfield J.F."/>
        </authorList>
    </citation>
    <scope>NUCLEOTIDE SEQUENCE [LARGE SCALE GENOMIC DNA]</scope>
    <source>
        <strain evidence="2">CAG:67_53_122</strain>
    </source>
</reference>
<evidence type="ECO:0000313" key="3">
    <source>
        <dbReference type="Proteomes" id="UP000187417"/>
    </source>
</evidence>
<sequence>MFLDDRQDSWLFQRFSLNLFQEMFVSREMILFFPFFLLRSFIGEVAGVSFAVKKMIYIILHENDMPFIDFVICDRIGSLL</sequence>
<evidence type="ECO:0000313" key="2">
    <source>
        <dbReference type="EMBL" id="OKY93706.1"/>
    </source>
</evidence>
<keyword evidence="1" id="KW-0472">Membrane</keyword>
<keyword evidence="1" id="KW-1133">Transmembrane helix</keyword>
<comment type="caution">
    <text evidence="2">The sequence shown here is derived from an EMBL/GenBank/DDBJ whole genome shotgun (WGS) entry which is preliminary data.</text>
</comment>
<gene>
    <name evidence="2" type="ORF">BHV66_08665</name>
</gene>
<evidence type="ECO:0000256" key="1">
    <source>
        <dbReference type="SAM" id="Phobius"/>
    </source>
</evidence>
<feature type="transmembrane region" description="Helical" evidence="1">
    <location>
        <begin position="29"/>
        <end position="52"/>
    </location>
</feature>
<name>A0A1Q6F4G0_9BACT</name>
<dbReference type="Proteomes" id="UP000187417">
    <property type="component" value="Unassembled WGS sequence"/>
</dbReference>
<protein>
    <submittedName>
        <fullName evidence="2">Uncharacterized protein</fullName>
    </submittedName>
</protein>